<evidence type="ECO:0000256" key="8">
    <source>
        <dbReference type="ARBA" id="ARBA00023004"/>
    </source>
</evidence>
<dbReference type="InterPro" id="IPR010917">
    <property type="entry name" value="TonB_rcpt_CS"/>
</dbReference>
<keyword evidence="6 14" id="KW-0812">Transmembrane</keyword>
<evidence type="ECO:0000313" key="20">
    <source>
        <dbReference type="Proteomes" id="UP000489190"/>
    </source>
</evidence>
<dbReference type="SUPFAM" id="SSF56935">
    <property type="entry name" value="Porins"/>
    <property type="match status" value="1"/>
</dbReference>
<dbReference type="PROSITE" id="PS52016">
    <property type="entry name" value="TONB_DEPENDENT_REC_3"/>
    <property type="match status" value="1"/>
</dbReference>
<evidence type="ECO:0000256" key="16">
    <source>
        <dbReference type="RuleBase" id="RU003357"/>
    </source>
</evidence>
<evidence type="ECO:0000256" key="10">
    <source>
        <dbReference type="ARBA" id="ARBA00023077"/>
    </source>
</evidence>
<evidence type="ECO:0000256" key="3">
    <source>
        <dbReference type="ARBA" id="ARBA00022448"/>
    </source>
</evidence>
<keyword evidence="9" id="KW-0406">Ion transport</keyword>
<keyword evidence="5" id="KW-0410">Iron transport</keyword>
<dbReference type="InterPro" id="IPR037066">
    <property type="entry name" value="Plug_dom_sf"/>
</dbReference>
<dbReference type="Gene3D" id="2.40.170.20">
    <property type="entry name" value="TonB-dependent receptor, beta-barrel domain"/>
    <property type="match status" value="1"/>
</dbReference>
<evidence type="ECO:0000256" key="1">
    <source>
        <dbReference type="ARBA" id="ARBA00004571"/>
    </source>
</evidence>
<keyword evidence="3 14" id="KW-0813">Transport</keyword>
<dbReference type="InterPro" id="IPR039426">
    <property type="entry name" value="TonB-dep_rcpt-like"/>
</dbReference>
<evidence type="ECO:0000256" key="15">
    <source>
        <dbReference type="PROSITE-ProRule" id="PRU10144"/>
    </source>
</evidence>
<gene>
    <name evidence="19" type="ORF">GHO39_07770</name>
</gene>
<comment type="subcellular location">
    <subcellularLocation>
        <location evidence="1 14">Cell outer membrane</location>
        <topology evidence="1 14">Multi-pass membrane protein</topology>
    </subcellularLocation>
</comment>
<evidence type="ECO:0000256" key="4">
    <source>
        <dbReference type="ARBA" id="ARBA00022452"/>
    </source>
</evidence>
<dbReference type="EMBL" id="WIWI01000017">
    <property type="protein sequence ID" value="MQT89034.1"/>
    <property type="molecule type" value="Genomic_DNA"/>
</dbReference>
<evidence type="ECO:0000256" key="11">
    <source>
        <dbReference type="ARBA" id="ARBA00023136"/>
    </source>
</evidence>
<dbReference type="Pfam" id="PF07715">
    <property type="entry name" value="Plug"/>
    <property type="match status" value="1"/>
</dbReference>
<evidence type="ECO:0000256" key="12">
    <source>
        <dbReference type="ARBA" id="ARBA00023170"/>
    </source>
</evidence>
<evidence type="ECO:0000256" key="7">
    <source>
        <dbReference type="ARBA" id="ARBA00022729"/>
    </source>
</evidence>
<evidence type="ECO:0000256" key="13">
    <source>
        <dbReference type="ARBA" id="ARBA00023237"/>
    </source>
</evidence>
<evidence type="ECO:0000259" key="17">
    <source>
        <dbReference type="Pfam" id="PF00593"/>
    </source>
</evidence>
<evidence type="ECO:0000256" key="9">
    <source>
        <dbReference type="ARBA" id="ARBA00023065"/>
    </source>
</evidence>
<dbReference type="InterPro" id="IPR010105">
    <property type="entry name" value="TonB_sidphr_rcpt"/>
</dbReference>
<evidence type="ECO:0000256" key="2">
    <source>
        <dbReference type="ARBA" id="ARBA00009810"/>
    </source>
</evidence>
<feature type="domain" description="TonB-dependent receptor plug" evidence="18">
    <location>
        <begin position="83"/>
        <end position="181"/>
    </location>
</feature>
<dbReference type="GO" id="GO:0009279">
    <property type="term" value="C:cell outer membrane"/>
    <property type="evidence" value="ECO:0007669"/>
    <property type="project" value="UniProtKB-SubCell"/>
</dbReference>
<dbReference type="AlphaFoldDB" id="A0A7X1XDC0"/>
<dbReference type="PANTHER" id="PTHR32552">
    <property type="entry name" value="FERRICHROME IRON RECEPTOR-RELATED"/>
    <property type="match status" value="1"/>
</dbReference>
<accession>A0A7X1XDC0</accession>
<keyword evidence="10 16" id="KW-0798">TonB box</keyword>
<keyword evidence="11 14" id="KW-0472">Membrane</keyword>
<evidence type="ECO:0000256" key="14">
    <source>
        <dbReference type="PROSITE-ProRule" id="PRU01360"/>
    </source>
</evidence>
<evidence type="ECO:0000256" key="6">
    <source>
        <dbReference type="ARBA" id="ARBA00022692"/>
    </source>
</evidence>
<dbReference type="PROSITE" id="PS01156">
    <property type="entry name" value="TONB_DEPENDENT_REC_2"/>
    <property type="match status" value="1"/>
</dbReference>
<dbReference type="Proteomes" id="UP000489190">
    <property type="component" value="Unassembled WGS sequence"/>
</dbReference>
<dbReference type="GO" id="GO:0015891">
    <property type="term" value="P:siderophore transport"/>
    <property type="evidence" value="ECO:0007669"/>
    <property type="project" value="InterPro"/>
</dbReference>
<keyword evidence="4 14" id="KW-1134">Transmembrane beta strand</keyword>
<evidence type="ECO:0000259" key="18">
    <source>
        <dbReference type="Pfam" id="PF07715"/>
    </source>
</evidence>
<comment type="similarity">
    <text evidence="2 14 16">Belongs to the TonB-dependent receptor family.</text>
</comment>
<dbReference type="PANTHER" id="PTHR32552:SF82">
    <property type="entry name" value="FCUA PROTEIN"/>
    <property type="match status" value="1"/>
</dbReference>
<keyword evidence="8" id="KW-0408">Iron</keyword>
<dbReference type="Gene3D" id="2.170.130.10">
    <property type="entry name" value="TonB-dependent receptor, plug domain"/>
    <property type="match status" value="1"/>
</dbReference>
<dbReference type="Pfam" id="PF00593">
    <property type="entry name" value="TonB_dep_Rec_b-barrel"/>
    <property type="match status" value="1"/>
</dbReference>
<sequence>MQCVIGRTASRLSSGMLFMFSYRYPARIIVISAAAATFSLPAIAQTSSPTDGTITELEAVTVTAPPLNKALEVNAGAFGAKDTMEIPISIQSYSAKTIAESSARTVQDVLENDPSVTGASYGSSFDNFRIRGFVMDNFNTVRRDGLTLAPHHDMPLELFERVDVLKGPSGFLYGFNSPGGTVNYLTKRPTLDPFTNVSLQGSSLQGRYVAIDTSNSAFDGAFGYRLNAGYEKNGDFDHAYDLERKFLGLSTDFRISDRALLQLSADYSSKTNLADPLLRADQSGRANPLDPSSYVLPPRVNRRDALSPSWFRHKTEGQNIDAKFEYNLNESWTSVTQANYSRVERHGGFNDLFDIQPNGDIGLADYYVSRGEVFSTWSLQSYLAGKFLTGDVLHDVFFGASYKQFKDRSPYWDFVESGGALTPGDVSVGNILNPVQPPKWHFGPENDLEFHTTIKESSVFASDLITLNDYFEVLLGGRYIQYRARNLSADALPQDKNAFVPTGALIFRPTANIMTYLSYTRGFEKGEYAPFYVHNANQPSDAIESEQLEIGVKADINRWLNLGLAAFSIERDANYVNLDNYFVSGGQYRHRGVEFTGTANVTDQLTLLGNLAYLDTELRGVTDQSVLGKRSEGVPRWKGALGGRYAFAQVPGLSIDTMLSYTGSRPVDAQNSGFVPSYTLWDAAISYDTKLGDTPTTFRLHGKNLTNKYYYASALYQGGLMVGRGREVFLSTQFRF</sequence>
<organism evidence="19 20">
    <name type="scientific">Pseudomonas helleri</name>
    <dbReference type="NCBI Taxonomy" id="1608996"/>
    <lineage>
        <taxon>Bacteria</taxon>
        <taxon>Pseudomonadati</taxon>
        <taxon>Pseudomonadota</taxon>
        <taxon>Gammaproteobacteria</taxon>
        <taxon>Pseudomonadales</taxon>
        <taxon>Pseudomonadaceae</taxon>
        <taxon>Pseudomonas</taxon>
    </lineage>
</organism>
<feature type="domain" description="TonB-dependent receptor-like beta-barrel" evidence="17">
    <location>
        <begin position="288"/>
        <end position="705"/>
    </location>
</feature>
<keyword evidence="13 14" id="KW-0998">Cell outer membrane</keyword>
<protein>
    <submittedName>
        <fullName evidence="19">TonB-dependent siderophore receptor</fullName>
    </submittedName>
</protein>
<dbReference type="NCBIfam" id="TIGR01783">
    <property type="entry name" value="TonB-siderophor"/>
    <property type="match status" value="1"/>
</dbReference>
<comment type="caution">
    <text evidence="19">The sequence shown here is derived from an EMBL/GenBank/DDBJ whole genome shotgun (WGS) entry which is preliminary data.</text>
</comment>
<name>A0A7X1XDC0_9PSED</name>
<dbReference type="InterPro" id="IPR000531">
    <property type="entry name" value="Beta-barrel_TonB"/>
</dbReference>
<dbReference type="GO" id="GO:0038023">
    <property type="term" value="F:signaling receptor activity"/>
    <property type="evidence" value="ECO:0007669"/>
    <property type="project" value="InterPro"/>
</dbReference>
<feature type="short sequence motif" description="TonB C-terminal box" evidence="15">
    <location>
        <begin position="719"/>
        <end position="736"/>
    </location>
</feature>
<dbReference type="InterPro" id="IPR036942">
    <property type="entry name" value="Beta-barrel_TonB_sf"/>
</dbReference>
<dbReference type="GO" id="GO:0015344">
    <property type="term" value="F:siderophore uptake transmembrane transporter activity"/>
    <property type="evidence" value="ECO:0007669"/>
    <property type="project" value="TreeGrafter"/>
</dbReference>
<proteinExistence type="inferred from homology"/>
<keyword evidence="12 19" id="KW-0675">Receptor</keyword>
<reference evidence="19 20" key="1">
    <citation type="submission" date="2019-10" db="EMBL/GenBank/DDBJ databases">
        <title>Evaluation of single-gene subtyping targets for Pseudomonas.</title>
        <authorList>
            <person name="Reichler S.J."/>
            <person name="Orsi R.H."/>
            <person name="Wiedmann M."/>
            <person name="Martin N.H."/>
            <person name="Murphy S.I."/>
        </authorList>
    </citation>
    <scope>NUCLEOTIDE SEQUENCE [LARGE SCALE GENOMIC DNA]</scope>
    <source>
        <strain evidence="19 20">FSL R10-3254</strain>
    </source>
</reference>
<dbReference type="CDD" id="cd01347">
    <property type="entry name" value="ligand_gated_channel"/>
    <property type="match status" value="1"/>
</dbReference>
<evidence type="ECO:0000313" key="19">
    <source>
        <dbReference type="EMBL" id="MQT89034.1"/>
    </source>
</evidence>
<keyword evidence="7" id="KW-0732">Signal</keyword>
<evidence type="ECO:0000256" key="5">
    <source>
        <dbReference type="ARBA" id="ARBA00022496"/>
    </source>
</evidence>
<dbReference type="InterPro" id="IPR012910">
    <property type="entry name" value="Plug_dom"/>
</dbReference>